<name>A0A4U8UGG7_9HELI</name>
<proteinExistence type="predicted"/>
<feature type="non-terminal residue" evidence="1">
    <location>
        <position position="117"/>
    </location>
</feature>
<keyword evidence="2" id="KW-1185">Reference proteome</keyword>
<gene>
    <name evidence="1" type="ORF">LS72_001955</name>
</gene>
<comment type="caution">
    <text evidence="1">The sequence shown here is derived from an EMBL/GenBank/DDBJ whole genome shotgun (WGS) entry which is preliminary data.</text>
</comment>
<reference evidence="1 2" key="1">
    <citation type="journal article" date="2014" name="Genome Announc.">
        <title>Draft genome sequences of eight enterohepatic helicobacter species isolated from both laboratory and wild rodents.</title>
        <authorList>
            <person name="Sheh A."/>
            <person name="Shen Z."/>
            <person name="Fox J.G."/>
        </authorList>
    </citation>
    <scope>NUCLEOTIDE SEQUENCE [LARGE SCALE GENOMIC DNA]</scope>
    <source>
        <strain evidence="1 2">MIT-03-7007</strain>
    </source>
</reference>
<protein>
    <submittedName>
        <fullName evidence="1">Uncharacterized protein</fullName>
    </submittedName>
</protein>
<organism evidence="1 2">
    <name type="scientific">Helicobacter apodemus</name>
    <dbReference type="NCBI Taxonomy" id="135569"/>
    <lineage>
        <taxon>Bacteria</taxon>
        <taxon>Pseudomonadati</taxon>
        <taxon>Campylobacterota</taxon>
        <taxon>Epsilonproteobacteria</taxon>
        <taxon>Campylobacterales</taxon>
        <taxon>Helicobacteraceae</taxon>
        <taxon>Helicobacter</taxon>
    </lineage>
</organism>
<dbReference type="AlphaFoldDB" id="A0A4U8UGG7"/>
<evidence type="ECO:0000313" key="2">
    <source>
        <dbReference type="Proteomes" id="UP000029920"/>
    </source>
</evidence>
<dbReference type="EMBL" id="JRPC02000003">
    <property type="protein sequence ID" value="TLE16867.1"/>
    <property type="molecule type" value="Genomic_DNA"/>
</dbReference>
<sequence>MKNLNPSNKEIIVKSYTKDSTLKSKSNPKALDSQSFYSKTSKVLNPKLLDSNLNTKAINPNALDSKSNVKVYKDNPNALDSQSLIPQLFNPKFLDSNSNLKPLYSRINVKTYSNLLN</sequence>
<dbReference type="Proteomes" id="UP000029920">
    <property type="component" value="Unassembled WGS sequence"/>
</dbReference>
<evidence type="ECO:0000313" key="1">
    <source>
        <dbReference type="EMBL" id="TLE16867.1"/>
    </source>
</evidence>
<dbReference type="RefSeq" id="WP_138154929.1">
    <property type="nucleotide sequence ID" value="NZ_JRPC02000003.1"/>
</dbReference>
<accession>A0A4U8UGG7</accession>